<gene>
    <name evidence="1" type="primary">ORF7349</name>
</gene>
<protein>
    <submittedName>
        <fullName evidence="1">Uncharacterized protein</fullName>
    </submittedName>
</protein>
<name>A0A0B6XZL0_9EUPU</name>
<proteinExistence type="predicted"/>
<evidence type="ECO:0000313" key="1">
    <source>
        <dbReference type="EMBL" id="CEK49328.1"/>
    </source>
</evidence>
<reference evidence="1" key="1">
    <citation type="submission" date="2014-12" db="EMBL/GenBank/DDBJ databases">
        <title>Insight into the proteome of Arion vulgaris.</title>
        <authorList>
            <person name="Aradska J."/>
            <person name="Bulat T."/>
            <person name="Smidak R."/>
            <person name="Sarate P."/>
            <person name="Gangsoo J."/>
            <person name="Sialana F."/>
            <person name="Bilban M."/>
            <person name="Lubec G."/>
        </authorList>
    </citation>
    <scope>NUCLEOTIDE SEQUENCE</scope>
    <source>
        <tissue evidence="1">Skin</tissue>
    </source>
</reference>
<dbReference type="EMBL" id="HACG01002463">
    <property type="protein sequence ID" value="CEK49328.1"/>
    <property type="molecule type" value="Transcribed_RNA"/>
</dbReference>
<dbReference type="AlphaFoldDB" id="A0A0B6XZL0"/>
<accession>A0A0B6XZL0</accession>
<sequence length="58" mass="6668">MVSEISGIPARSPSSDNEKMNLCWMKDDKTPKNILYGKKGCRKIAVWFFLHSYKSICN</sequence>
<organism evidence="1">
    <name type="scientific">Arion vulgaris</name>
    <dbReference type="NCBI Taxonomy" id="1028688"/>
    <lineage>
        <taxon>Eukaryota</taxon>
        <taxon>Metazoa</taxon>
        <taxon>Spiralia</taxon>
        <taxon>Lophotrochozoa</taxon>
        <taxon>Mollusca</taxon>
        <taxon>Gastropoda</taxon>
        <taxon>Heterobranchia</taxon>
        <taxon>Euthyneura</taxon>
        <taxon>Panpulmonata</taxon>
        <taxon>Eupulmonata</taxon>
        <taxon>Stylommatophora</taxon>
        <taxon>Helicina</taxon>
        <taxon>Arionoidea</taxon>
        <taxon>Arionidae</taxon>
        <taxon>Arion</taxon>
    </lineage>
</organism>